<organism evidence="1">
    <name type="scientific">Ignisphaera aggregans</name>
    <dbReference type="NCBI Taxonomy" id="334771"/>
    <lineage>
        <taxon>Archaea</taxon>
        <taxon>Thermoproteota</taxon>
        <taxon>Thermoprotei</taxon>
        <taxon>Desulfurococcales</taxon>
        <taxon>Desulfurococcaceae</taxon>
        <taxon>Ignisphaera</taxon>
    </lineage>
</organism>
<reference evidence="1" key="1">
    <citation type="journal article" date="2020" name="mSystems">
        <title>Genome- and Community-Level Interaction Insights into Carbon Utilization and Element Cycling Functions of Hydrothermarchaeota in Hydrothermal Sediment.</title>
        <authorList>
            <person name="Zhou Z."/>
            <person name="Liu Y."/>
            <person name="Xu W."/>
            <person name="Pan J."/>
            <person name="Luo Z.H."/>
            <person name="Li M."/>
        </authorList>
    </citation>
    <scope>NUCLEOTIDE SEQUENCE [LARGE SCALE GENOMIC DNA]</scope>
    <source>
        <strain evidence="2">SpSt-1</strain>
        <strain evidence="1">SpSt-1121</strain>
    </source>
</reference>
<protein>
    <submittedName>
        <fullName evidence="1">Replication initiator protein WhiP</fullName>
    </submittedName>
</protein>
<dbReference type="InterPro" id="IPR036390">
    <property type="entry name" value="WH_DNA-bd_sf"/>
</dbReference>
<name>A0A7C5XLS9_9CREN</name>
<proteinExistence type="predicted"/>
<evidence type="ECO:0000313" key="2">
    <source>
        <dbReference type="EMBL" id="HHR95248.1"/>
    </source>
</evidence>
<dbReference type="EMBL" id="DRZI01000346">
    <property type="protein sequence ID" value="HHP82606.1"/>
    <property type="molecule type" value="Genomic_DNA"/>
</dbReference>
<comment type="caution">
    <text evidence="1">The sequence shown here is derived from an EMBL/GenBank/DDBJ whole genome shotgun (WGS) entry which is preliminary data.</text>
</comment>
<gene>
    <name evidence="2" type="ORF">ENL47_00055</name>
    <name evidence="1" type="ORF">ENM84_08115</name>
</gene>
<dbReference type="AlphaFoldDB" id="A0A7C5XLS9"/>
<evidence type="ECO:0000313" key="1">
    <source>
        <dbReference type="EMBL" id="HHP82606.1"/>
    </source>
</evidence>
<dbReference type="EMBL" id="DRUB01000001">
    <property type="protein sequence ID" value="HHR95248.1"/>
    <property type="molecule type" value="Genomic_DNA"/>
</dbReference>
<sequence length="278" mass="32353">MSRTSINELQNSESSSTHSAIFNQKTIDIDANKTLVNKPLEKGPRSRIVEAILLTLYLRPMRSYEIASIIGKNSKLVSSYLSYWKSRGYVEYRSGYWILTKIGEEYVKTFIEALGIPILTPNDVVQLAQKLINEPDFNTINNWIQQYSPQKETKIQQFIEYKIDSKVGKQNNINKQKNDLMKALDCVTKILSTKDLVEEENQILNFMIKHYIEWGSTYMYLDQIAEELHYPSSELLNILRKLQSKRLVYLYTDTRFGIRVGLGKSFKQLLDICIKNTR</sequence>
<accession>A0A7C5XLS9</accession>
<dbReference type="SUPFAM" id="SSF46785">
    <property type="entry name" value="Winged helix' DNA-binding domain"/>
    <property type="match status" value="1"/>
</dbReference>